<dbReference type="Proteomes" id="UP001259492">
    <property type="component" value="Unassembled WGS sequence"/>
</dbReference>
<organism evidence="1 2">
    <name type="scientific">Microcosmobacter mediterraneus</name>
    <dbReference type="NCBI Taxonomy" id="3075607"/>
    <lineage>
        <taxon>Bacteria</taxon>
        <taxon>Pseudomonadati</taxon>
        <taxon>Bacteroidota</taxon>
        <taxon>Flavobacteriia</taxon>
        <taxon>Flavobacteriales</taxon>
        <taxon>Flavobacteriaceae</taxon>
        <taxon>Microcosmobacter</taxon>
    </lineage>
</organism>
<protein>
    <recommendedName>
        <fullName evidence="3">Lipoprotein</fullName>
    </recommendedName>
</protein>
<gene>
    <name evidence="1" type="ORF">RM697_08195</name>
</gene>
<keyword evidence="2" id="KW-1185">Reference proteome</keyword>
<evidence type="ECO:0008006" key="3">
    <source>
        <dbReference type="Google" id="ProtNLM"/>
    </source>
</evidence>
<dbReference type="EMBL" id="JAVRIA010000003">
    <property type="protein sequence ID" value="MDT0558623.1"/>
    <property type="molecule type" value="Genomic_DNA"/>
</dbReference>
<reference evidence="1 2" key="1">
    <citation type="submission" date="2023-09" db="EMBL/GenBank/DDBJ databases">
        <authorList>
            <person name="Rey-Velasco X."/>
        </authorList>
    </citation>
    <scope>NUCLEOTIDE SEQUENCE [LARGE SCALE GENOMIC DNA]</scope>
    <source>
        <strain evidence="1 2">W332</strain>
    </source>
</reference>
<evidence type="ECO:0000313" key="1">
    <source>
        <dbReference type="EMBL" id="MDT0558623.1"/>
    </source>
</evidence>
<accession>A0ABU2YKC2</accession>
<dbReference type="RefSeq" id="WP_311427383.1">
    <property type="nucleotide sequence ID" value="NZ_JAVRIA010000003.1"/>
</dbReference>
<comment type="caution">
    <text evidence="1">The sequence shown here is derived from an EMBL/GenBank/DDBJ whole genome shotgun (WGS) entry which is preliminary data.</text>
</comment>
<evidence type="ECO:0000313" key="2">
    <source>
        <dbReference type="Proteomes" id="UP001259492"/>
    </source>
</evidence>
<sequence>MRKIIWFLVLVLIVSCEEKQNESSEDVSQEEKTQSVISKITIEKLEYQDYILDIKAKELIHDWPKYQELMSQIELLKEAEFSFFKADKETIKALINDLKAEIPETVNSKPVKSRIVVVETSILKLHNELNLDNPKRDELLQSITEVLSAMSNLNLQVNKKIEFDANNIDRPE</sequence>
<name>A0ABU2YKC2_9FLAO</name>
<proteinExistence type="predicted"/>
<dbReference type="PROSITE" id="PS51257">
    <property type="entry name" value="PROKAR_LIPOPROTEIN"/>
    <property type="match status" value="1"/>
</dbReference>